<proteinExistence type="predicted"/>
<keyword evidence="2" id="KW-1185">Reference proteome</keyword>
<dbReference type="Proteomes" id="UP001499993">
    <property type="component" value="Unassembled WGS sequence"/>
</dbReference>
<organism evidence="1 2">
    <name type="scientific">Streptomonospora halophila</name>
    <dbReference type="NCBI Taxonomy" id="427369"/>
    <lineage>
        <taxon>Bacteria</taxon>
        <taxon>Bacillati</taxon>
        <taxon>Actinomycetota</taxon>
        <taxon>Actinomycetes</taxon>
        <taxon>Streptosporangiales</taxon>
        <taxon>Nocardiopsidaceae</taxon>
        <taxon>Streptomonospora</taxon>
    </lineage>
</organism>
<accession>A0ABP9GE38</accession>
<dbReference type="EMBL" id="BAABIK010000006">
    <property type="protein sequence ID" value="GAA4935246.1"/>
    <property type="molecule type" value="Genomic_DNA"/>
</dbReference>
<protein>
    <submittedName>
        <fullName evidence="1">Uncharacterized protein</fullName>
    </submittedName>
</protein>
<name>A0ABP9GE38_9ACTN</name>
<dbReference type="RefSeq" id="WP_344141233.1">
    <property type="nucleotide sequence ID" value="NZ_BAABIK010000006.1"/>
</dbReference>
<gene>
    <name evidence="1" type="ORF">GCM10023224_14940</name>
</gene>
<evidence type="ECO:0000313" key="1">
    <source>
        <dbReference type="EMBL" id="GAA4935246.1"/>
    </source>
</evidence>
<reference evidence="2" key="1">
    <citation type="journal article" date="2019" name="Int. J. Syst. Evol. Microbiol.">
        <title>The Global Catalogue of Microorganisms (GCM) 10K type strain sequencing project: providing services to taxonomists for standard genome sequencing and annotation.</title>
        <authorList>
            <consortium name="The Broad Institute Genomics Platform"/>
            <consortium name="The Broad Institute Genome Sequencing Center for Infectious Disease"/>
            <person name="Wu L."/>
            <person name="Ma J."/>
        </authorList>
    </citation>
    <scope>NUCLEOTIDE SEQUENCE [LARGE SCALE GENOMIC DNA]</scope>
    <source>
        <strain evidence="2">JCM 18123</strain>
    </source>
</reference>
<comment type="caution">
    <text evidence="1">The sequence shown here is derived from an EMBL/GenBank/DDBJ whole genome shotgun (WGS) entry which is preliminary data.</text>
</comment>
<evidence type="ECO:0000313" key="2">
    <source>
        <dbReference type="Proteomes" id="UP001499993"/>
    </source>
</evidence>
<sequence length="254" mass="27331">MWGCDTGGFELCDGLTTGRRLREVWGRRSRERRAEPHEDWWTPAVDAVCTAVVEGKGLAEACGRLGQARARAGTTISGALDDLAALFDALGDAQPPFDMVTALAAGWEDGGRSREDCRDPLTGLANAAYLRTRISELYRGAPHPAAGGPAAHRLVAVALPEGLDPWRRTARLIVLGHELGRFFARGESLALVGRSRIAALAPADAELRERLPRLHAVARDEHGARVWSLALPPTCASALAMVQDLGRRTTDDTD</sequence>